<dbReference type="RefSeq" id="WP_110527485.1">
    <property type="nucleotide sequence ID" value="NZ_QKOE01000015.1"/>
</dbReference>
<evidence type="ECO:0000256" key="2">
    <source>
        <dbReference type="ARBA" id="ARBA00005558"/>
    </source>
</evidence>
<dbReference type="FunFam" id="2.40.50.230:FF:000001">
    <property type="entry name" value="Type VI secretion protein VgrG"/>
    <property type="match status" value="1"/>
</dbReference>
<dbReference type="InterPro" id="IPR050708">
    <property type="entry name" value="T6SS_VgrG/RHS"/>
</dbReference>
<dbReference type="InterPro" id="IPR006533">
    <property type="entry name" value="T6SS_Vgr_RhsGE"/>
</dbReference>
<evidence type="ECO:0000256" key="1">
    <source>
        <dbReference type="ARBA" id="ARBA00004613"/>
    </source>
</evidence>
<dbReference type="InterPro" id="IPR054030">
    <property type="entry name" value="Gp5_Vgr_C"/>
</dbReference>
<comment type="similarity">
    <text evidence="2">Belongs to the VgrG protein family.</text>
</comment>
<reference evidence="7 8" key="1">
    <citation type="submission" date="2018-06" db="EMBL/GenBank/DDBJ databases">
        <title>Azoarcus communis strain SWub3 genome.</title>
        <authorList>
            <person name="Zorraquino Salvo V."/>
            <person name="Toubiana D."/>
            <person name="Blumwald E."/>
        </authorList>
    </citation>
    <scope>NUCLEOTIDE SEQUENCE [LARGE SCALE GENOMIC DNA]</scope>
    <source>
        <strain evidence="7 8">SWub3</strain>
    </source>
</reference>
<feature type="domain" description="Gp5/Type VI secretion system Vgr C-terminal trimerisation" evidence="6">
    <location>
        <begin position="467"/>
        <end position="580"/>
    </location>
</feature>
<dbReference type="SUPFAM" id="SSF69255">
    <property type="entry name" value="gp5 N-terminal domain-like"/>
    <property type="match status" value="1"/>
</dbReference>
<evidence type="ECO:0000259" key="5">
    <source>
        <dbReference type="Pfam" id="PF04717"/>
    </source>
</evidence>
<protein>
    <submittedName>
        <fullName evidence="7">Type VI secretion system tip protein VgrG</fullName>
    </submittedName>
</protein>
<organism evidence="7 8">
    <name type="scientific">Parazoarcus communis SWub3 = DSM 12120</name>
    <dbReference type="NCBI Taxonomy" id="1121029"/>
    <lineage>
        <taxon>Bacteria</taxon>
        <taxon>Pseudomonadati</taxon>
        <taxon>Pseudomonadota</taxon>
        <taxon>Betaproteobacteria</taxon>
        <taxon>Rhodocyclales</taxon>
        <taxon>Zoogloeaceae</taxon>
        <taxon>Parazoarcus</taxon>
    </lineage>
</organism>
<dbReference type="Proteomes" id="UP000248259">
    <property type="component" value="Unassembled WGS sequence"/>
</dbReference>
<dbReference type="EMBL" id="QKOE01000015">
    <property type="protein sequence ID" value="PZA15355.1"/>
    <property type="molecule type" value="Genomic_DNA"/>
</dbReference>
<dbReference type="Gene3D" id="3.55.50.10">
    <property type="entry name" value="Baseplate protein-like domains"/>
    <property type="match status" value="1"/>
</dbReference>
<evidence type="ECO:0000259" key="6">
    <source>
        <dbReference type="Pfam" id="PF22178"/>
    </source>
</evidence>
<dbReference type="Pfam" id="PF05954">
    <property type="entry name" value="Phage_GPD"/>
    <property type="match status" value="1"/>
</dbReference>
<dbReference type="InterPro" id="IPR037026">
    <property type="entry name" value="Vgr_OB-fold_dom_sf"/>
</dbReference>
<dbReference type="FunFam" id="3.55.50.10:FF:000001">
    <property type="entry name" value="Actin cross-linking toxin VgrG1"/>
    <property type="match status" value="1"/>
</dbReference>
<evidence type="ECO:0000256" key="3">
    <source>
        <dbReference type="ARBA" id="ARBA00022525"/>
    </source>
</evidence>
<comment type="caution">
    <text evidence="7">The sequence shown here is derived from an EMBL/GenBank/DDBJ whole genome shotgun (WGS) entry which is preliminary data.</text>
</comment>
<dbReference type="OrthoDB" id="1907165at2"/>
<comment type="subcellular location">
    <subcellularLocation>
        <location evidence="1">Secreted</location>
    </subcellularLocation>
</comment>
<dbReference type="Pfam" id="PF04717">
    <property type="entry name" value="Phage_base_V"/>
    <property type="match status" value="1"/>
</dbReference>
<feature type="region of interest" description="Disordered" evidence="4">
    <location>
        <begin position="573"/>
        <end position="594"/>
    </location>
</feature>
<dbReference type="NCBIfam" id="TIGR01646">
    <property type="entry name" value="vgr_GE"/>
    <property type="match status" value="1"/>
</dbReference>
<proteinExistence type="inferred from homology"/>
<evidence type="ECO:0000313" key="7">
    <source>
        <dbReference type="EMBL" id="PZA15355.1"/>
    </source>
</evidence>
<sequence>MAEQTQFELLTPLGPNVLLFHALEAREALSRVCEYEIDCHSERSDVDLDALLGKPMSLRMMLPEGGKRFYSGHVIRFAHTGTRGRFQTYRASVRPWTWFLSRTADCRIFQNLTVPDIVKQVFADHGLADYRLTLSGSYRKRDYCVQYRETDLDFVSRLLEEEGIYTFFEHAQNKCTLVLADAYAAHTSVASYASVAFVENRLGRADELGHIDSWQFERTVMPGKTLLVDYDFTKPSVRLESSATVPREHAEGKHEVFDYPGEFDQTADGRHYAQVRIDELQAQHELAHATTTARGLTVGYLFKLTGHVRRDQNREYLITAAETRILAEGHESNDSGGSLFESRITALNSRQDFRPQRLTVRPIVKGPQTAVVVGPSGDEIHTDKYGRVKVQFHWDRYGKKDEHSSCWVRVSHPWAGKNWGFIAIPRIGQEVIVEFLEGDPDQPIITGRVYNADQMPPYALPANMTQTGIKTRSTKGGGTDNFNEIRFEDKKGAEQLFIHAEKNQDIEVENNETHWVGHDRTKSIDHNETVTVGNDRTESVGNNETISIGNNRSESVGNNETIAIGSNRSEDVGKNETVNVGSDRSVTIGNNDSQDIGTHHTVTIGKNQTLTIGETRSTSVGKDDRLQVGKKLYIEAGDEITLKTGSASITLKKDGTIQIKGKDITISGSGKISAKASGDVVIKGSKIAQN</sequence>
<feature type="compositionally biased region" description="Polar residues" evidence="4">
    <location>
        <begin position="576"/>
        <end position="594"/>
    </location>
</feature>
<dbReference type="InterPro" id="IPR017847">
    <property type="entry name" value="T6SS_RhsGE_Vgr_subset"/>
</dbReference>
<dbReference type="InterPro" id="IPR006531">
    <property type="entry name" value="Gp5/Vgr_OB"/>
</dbReference>
<dbReference type="NCBIfam" id="TIGR03361">
    <property type="entry name" value="VI_Rhs_Vgr"/>
    <property type="match status" value="1"/>
</dbReference>
<dbReference type="Pfam" id="PF22178">
    <property type="entry name" value="Gp5_trimer_C"/>
    <property type="match status" value="1"/>
</dbReference>
<name>A0A323USA7_9RHOO</name>
<evidence type="ECO:0000313" key="8">
    <source>
        <dbReference type="Proteomes" id="UP000248259"/>
    </source>
</evidence>
<dbReference type="SUPFAM" id="SSF69279">
    <property type="entry name" value="Phage tail proteins"/>
    <property type="match status" value="2"/>
</dbReference>
<dbReference type="Gene3D" id="2.30.110.50">
    <property type="match status" value="1"/>
</dbReference>
<feature type="domain" description="Gp5/Type VI secretion system Vgr protein OB-fold" evidence="5">
    <location>
        <begin position="381"/>
        <end position="450"/>
    </location>
</feature>
<dbReference type="Gene3D" id="2.40.50.230">
    <property type="entry name" value="Gp5 N-terminal domain"/>
    <property type="match status" value="1"/>
</dbReference>
<evidence type="ECO:0000256" key="4">
    <source>
        <dbReference type="SAM" id="MobiDB-lite"/>
    </source>
</evidence>
<keyword evidence="3" id="KW-0964">Secreted</keyword>
<accession>A0A323USA7</accession>
<dbReference type="AlphaFoldDB" id="A0A323USA7"/>
<keyword evidence="8" id="KW-1185">Reference proteome</keyword>
<feature type="region of interest" description="Disordered" evidence="4">
    <location>
        <begin position="533"/>
        <end position="558"/>
    </location>
</feature>
<gene>
    <name evidence="7" type="ORF">DNK49_17425</name>
</gene>
<dbReference type="PANTHER" id="PTHR32305:SF15">
    <property type="entry name" value="PROTEIN RHSA-RELATED"/>
    <property type="match status" value="1"/>
</dbReference>
<dbReference type="GO" id="GO:0005576">
    <property type="term" value="C:extracellular region"/>
    <property type="evidence" value="ECO:0007669"/>
    <property type="project" value="UniProtKB-SubCell"/>
</dbReference>
<dbReference type="Gene3D" id="4.10.220.110">
    <property type="match status" value="1"/>
</dbReference>
<dbReference type="SUPFAM" id="SSF69349">
    <property type="entry name" value="Phage fibre proteins"/>
    <property type="match status" value="1"/>
</dbReference>
<dbReference type="PANTHER" id="PTHR32305">
    <property type="match status" value="1"/>
</dbReference>